<name>A0A4R5KQL9_9BACL</name>
<dbReference type="EMBL" id="SMRT01000006">
    <property type="protein sequence ID" value="TDF97047.1"/>
    <property type="molecule type" value="Genomic_DNA"/>
</dbReference>
<organism evidence="3 4">
    <name type="scientific">Paenibacillus piri</name>
    <dbReference type="NCBI Taxonomy" id="2547395"/>
    <lineage>
        <taxon>Bacteria</taxon>
        <taxon>Bacillati</taxon>
        <taxon>Bacillota</taxon>
        <taxon>Bacilli</taxon>
        <taxon>Bacillales</taxon>
        <taxon>Paenibacillaceae</taxon>
        <taxon>Paenibacillus</taxon>
    </lineage>
</organism>
<feature type="compositionally biased region" description="Gly residues" evidence="1">
    <location>
        <begin position="102"/>
        <end position="111"/>
    </location>
</feature>
<evidence type="ECO:0000259" key="2">
    <source>
        <dbReference type="Pfam" id="PF12733"/>
    </source>
</evidence>
<sequence>MSGLTLSAGTLSPAFSAETTNYTASVGSNLTSVDVTPTAADAEATMTVNGSAVASGQAKATALDVGDNTITIQVTAKDGITNKNYIVQITVTSSNGSDGTDGTDGTGGNGSSSGSTTKPSEPSNPTQPPLTAQPTPASSICFQR</sequence>
<accession>A0A4R5KQL9</accession>
<feature type="region of interest" description="Disordered" evidence="1">
    <location>
        <begin position="91"/>
        <end position="144"/>
    </location>
</feature>
<evidence type="ECO:0000313" key="3">
    <source>
        <dbReference type="EMBL" id="TDF97047.1"/>
    </source>
</evidence>
<evidence type="ECO:0000313" key="4">
    <source>
        <dbReference type="Proteomes" id="UP000295636"/>
    </source>
</evidence>
<keyword evidence="4" id="KW-1185">Reference proteome</keyword>
<dbReference type="Proteomes" id="UP000295636">
    <property type="component" value="Unassembled WGS sequence"/>
</dbReference>
<reference evidence="3 4" key="1">
    <citation type="submission" date="2019-03" db="EMBL/GenBank/DDBJ databases">
        <title>This is whole genome sequence of Paenibacillus sp MS74 strain.</title>
        <authorList>
            <person name="Trinh H.N."/>
        </authorList>
    </citation>
    <scope>NUCLEOTIDE SEQUENCE [LARGE SCALE GENOMIC DNA]</scope>
    <source>
        <strain evidence="3 4">MS74</strain>
    </source>
</reference>
<dbReference type="OrthoDB" id="2663432at2"/>
<dbReference type="RefSeq" id="WP_133229215.1">
    <property type="nucleotide sequence ID" value="NZ_SMRT01000006.1"/>
</dbReference>
<dbReference type="InterPro" id="IPR025883">
    <property type="entry name" value="Cadherin-like_domain"/>
</dbReference>
<protein>
    <submittedName>
        <fullName evidence="3">Cadherin-like beta sandwich domain-containing protein</fullName>
    </submittedName>
</protein>
<feature type="domain" description="Cadherin-like beta-sandwich-like" evidence="2">
    <location>
        <begin position="8"/>
        <end position="90"/>
    </location>
</feature>
<dbReference type="AlphaFoldDB" id="A0A4R5KQL9"/>
<comment type="caution">
    <text evidence="3">The sequence shown here is derived from an EMBL/GenBank/DDBJ whole genome shotgun (WGS) entry which is preliminary data.</text>
</comment>
<evidence type="ECO:0000256" key="1">
    <source>
        <dbReference type="SAM" id="MobiDB-lite"/>
    </source>
</evidence>
<gene>
    <name evidence="3" type="ORF">E1757_14435</name>
</gene>
<proteinExistence type="predicted"/>
<dbReference type="Pfam" id="PF12733">
    <property type="entry name" value="Cadherin-like"/>
    <property type="match status" value="1"/>
</dbReference>